<dbReference type="GO" id="GO:0016020">
    <property type="term" value="C:membrane"/>
    <property type="evidence" value="ECO:0007669"/>
    <property type="project" value="UniProtKB-SubCell"/>
</dbReference>
<feature type="coiled-coil region" evidence="5">
    <location>
        <begin position="235"/>
        <end position="262"/>
    </location>
</feature>
<dbReference type="EMBL" id="MCGT01000027">
    <property type="protein sequence ID" value="ORX49117.1"/>
    <property type="molecule type" value="Genomic_DNA"/>
</dbReference>
<keyword evidence="3" id="KW-1133">Transmembrane helix</keyword>
<evidence type="ECO:0000256" key="5">
    <source>
        <dbReference type="SAM" id="Coils"/>
    </source>
</evidence>
<keyword evidence="8" id="KW-1185">Reference proteome</keyword>
<evidence type="ECO:0000259" key="6">
    <source>
        <dbReference type="SMART" id="SM01158"/>
    </source>
</evidence>
<keyword evidence="5" id="KW-0175">Coiled coil</keyword>
<name>A0A1X2GAH4_9FUNG</name>
<dbReference type="STRING" id="101127.A0A1X2GAH4"/>
<dbReference type="Pfam" id="PF08427">
    <property type="entry name" value="ARMH3_C"/>
    <property type="match status" value="1"/>
</dbReference>
<keyword evidence="2" id="KW-0812">Transmembrane</keyword>
<comment type="caution">
    <text evidence="7">The sequence shown here is derived from an EMBL/GenBank/DDBJ whole genome shotgun (WGS) entry which is preliminary data.</text>
</comment>
<dbReference type="GO" id="GO:0005829">
    <property type="term" value="C:cytosol"/>
    <property type="evidence" value="ECO:0007669"/>
    <property type="project" value="TreeGrafter"/>
</dbReference>
<evidence type="ECO:0000256" key="2">
    <source>
        <dbReference type="ARBA" id="ARBA00022692"/>
    </source>
</evidence>
<dbReference type="OrthoDB" id="2012278at2759"/>
<dbReference type="PANTHER" id="PTHR13608">
    <property type="entry name" value="ARMADILLO-LIKE HELICAL DOMAIN-CONTAINING PROTEIN 3"/>
    <property type="match status" value="1"/>
</dbReference>
<comment type="subcellular location">
    <subcellularLocation>
        <location evidence="1">Membrane</location>
    </subcellularLocation>
</comment>
<proteinExistence type="predicted"/>
<dbReference type="PANTHER" id="PTHR13608:SF3">
    <property type="entry name" value="ARMADILLO-LIKE HELICAL DOMAIN-CONTAINING PROTEIN 3"/>
    <property type="match status" value="1"/>
</dbReference>
<feature type="domain" description="Armadillo-like helical" evidence="6">
    <location>
        <begin position="399"/>
        <end position="636"/>
    </location>
</feature>
<evidence type="ECO:0000313" key="8">
    <source>
        <dbReference type="Proteomes" id="UP000242146"/>
    </source>
</evidence>
<evidence type="ECO:0000256" key="3">
    <source>
        <dbReference type="ARBA" id="ARBA00022989"/>
    </source>
</evidence>
<evidence type="ECO:0000256" key="1">
    <source>
        <dbReference type="ARBA" id="ARBA00004370"/>
    </source>
</evidence>
<evidence type="ECO:0000256" key="4">
    <source>
        <dbReference type="ARBA" id="ARBA00023136"/>
    </source>
</evidence>
<dbReference type="Proteomes" id="UP000242146">
    <property type="component" value="Unassembled WGS sequence"/>
</dbReference>
<sequence length="647" mass="74337">MQPSRPKPILKEKFVQITESILKGTASLDDPAGFWDTYFLLTVNGQSIHETIQNTPSETLLAQDPQTQALFHACLTTMNAEMTQALDQTRQVNAIKVLTCLIRALFLKRRLTTFNIIGLLTGLDQANAQFTLLIRTIDQLLQRQVTKPFALTLAITLVAGNDNVSQNSLNGYFIQHDLSSTLLYILNDDLSSLEERRQTLILFSFLASYNKYESRNPYLHQLSQWRQQSLLDEILEIFSQLLVEMTRKYQELKDEDESLAKSVANYMSGWFSGSTGTVQVDMDNPETLVPFPPKQAAWLLMLYDLVNTNPAVLQRIIRTFQTSTPDQPGQPAAQFLPNLMTFISYLVQHNRNERSSMYTKLMLLILLRLCEEQAFLAAITQADADQTVVICRQRLPPLPRVKKPRSLASAILDDMILFMKHNLRKKLDMAMYRLAFSITHRVLSFLYKRQIRLDYHWQELWPTLTSVLHFTMLQLDTLKTRREELVPFLAALVTLFNIALTHGETFLHDTKSFDTLFYDIIRSSDDIAALSKYLSSNMSSKPADRSPTLTMGSLANIKMVCHHLKPALDEWQETQKIKYATSSDQVMAVIQSHFDTLELAPMDKLDHYTPYNEIPHEMPFFRFLLRLVVTDYWQLHAPTSPVPKTKK</sequence>
<dbReference type="InterPro" id="IPR013636">
    <property type="entry name" value="ARMH3_C"/>
</dbReference>
<dbReference type="AlphaFoldDB" id="A0A1X2GAH4"/>
<evidence type="ECO:0000313" key="7">
    <source>
        <dbReference type="EMBL" id="ORX49117.1"/>
    </source>
</evidence>
<gene>
    <name evidence="7" type="ORF">DM01DRAFT_1338304</name>
</gene>
<protein>
    <submittedName>
        <fullName evidence="7">DUF1741-domain-containing protein</fullName>
    </submittedName>
</protein>
<dbReference type="InterPro" id="IPR039868">
    <property type="entry name" value="ARMD3-like"/>
</dbReference>
<accession>A0A1X2GAH4</accession>
<reference evidence="7 8" key="1">
    <citation type="submission" date="2016-07" db="EMBL/GenBank/DDBJ databases">
        <title>Pervasive Adenine N6-methylation of Active Genes in Fungi.</title>
        <authorList>
            <consortium name="DOE Joint Genome Institute"/>
            <person name="Mondo S.J."/>
            <person name="Dannebaum R.O."/>
            <person name="Kuo R.C."/>
            <person name="Labutti K."/>
            <person name="Haridas S."/>
            <person name="Kuo A."/>
            <person name="Salamov A."/>
            <person name="Ahrendt S.R."/>
            <person name="Lipzen A."/>
            <person name="Sullivan W."/>
            <person name="Andreopoulos W.B."/>
            <person name="Clum A."/>
            <person name="Lindquist E."/>
            <person name="Daum C."/>
            <person name="Ramamoorthy G.K."/>
            <person name="Gryganskyi A."/>
            <person name="Culley D."/>
            <person name="Magnuson J.K."/>
            <person name="James T.Y."/>
            <person name="O'Malley M.A."/>
            <person name="Stajich J.E."/>
            <person name="Spatafora J.W."/>
            <person name="Visel A."/>
            <person name="Grigoriev I.V."/>
        </authorList>
    </citation>
    <scope>NUCLEOTIDE SEQUENCE [LARGE SCALE GENOMIC DNA]</scope>
    <source>
        <strain evidence="7 8">NRRL 3301</strain>
    </source>
</reference>
<dbReference type="SMART" id="SM01158">
    <property type="entry name" value="DUF1741"/>
    <property type="match status" value="1"/>
</dbReference>
<keyword evidence="4" id="KW-0472">Membrane</keyword>
<organism evidence="7 8">
    <name type="scientific">Hesseltinella vesiculosa</name>
    <dbReference type="NCBI Taxonomy" id="101127"/>
    <lineage>
        <taxon>Eukaryota</taxon>
        <taxon>Fungi</taxon>
        <taxon>Fungi incertae sedis</taxon>
        <taxon>Mucoromycota</taxon>
        <taxon>Mucoromycotina</taxon>
        <taxon>Mucoromycetes</taxon>
        <taxon>Mucorales</taxon>
        <taxon>Cunninghamellaceae</taxon>
        <taxon>Hesseltinella</taxon>
    </lineage>
</organism>